<accession>A0A135UJ15</accession>
<reference evidence="1 2" key="1">
    <citation type="submission" date="2014-02" db="EMBL/GenBank/DDBJ databases">
        <title>The genome sequence of Colletotrichum nymphaeae SA-01.</title>
        <authorList>
            <person name="Baroncelli R."/>
            <person name="Thon M.R."/>
        </authorList>
    </citation>
    <scope>NUCLEOTIDE SEQUENCE [LARGE SCALE GENOMIC DNA]</scope>
    <source>
        <strain evidence="1 2">SA-01</strain>
    </source>
</reference>
<protein>
    <submittedName>
        <fullName evidence="1">Uncharacterized protein</fullName>
    </submittedName>
</protein>
<dbReference type="EMBL" id="JEMN01000524">
    <property type="protein sequence ID" value="KXH60337.1"/>
    <property type="molecule type" value="Genomic_DNA"/>
</dbReference>
<dbReference type="Proteomes" id="UP000070054">
    <property type="component" value="Unassembled WGS sequence"/>
</dbReference>
<evidence type="ECO:0000313" key="1">
    <source>
        <dbReference type="EMBL" id="KXH60337.1"/>
    </source>
</evidence>
<organism evidence="1 2">
    <name type="scientific">Colletotrichum nymphaeae SA-01</name>
    <dbReference type="NCBI Taxonomy" id="1460502"/>
    <lineage>
        <taxon>Eukaryota</taxon>
        <taxon>Fungi</taxon>
        <taxon>Dikarya</taxon>
        <taxon>Ascomycota</taxon>
        <taxon>Pezizomycotina</taxon>
        <taxon>Sordariomycetes</taxon>
        <taxon>Hypocreomycetidae</taxon>
        <taxon>Glomerellales</taxon>
        <taxon>Glomerellaceae</taxon>
        <taxon>Colletotrichum</taxon>
        <taxon>Colletotrichum acutatum species complex</taxon>
    </lineage>
</organism>
<comment type="caution">
    <text evidence="1">The sequence shown here is derived from an EMBL/GenBank/DDBJ whole genome shotgun (WGS) entry which is preliminary data.</text>
</comment>
<proteinExistence type="predicted"/>
<gene>
    <name evidence="1" type="ORF">CNYM01_01619</name>
</gene>
<keyword evidence="2" id="KW-1185">Reference proteome</keyword>
<dbReference type="AlphaFoldDB" id="A0A135UJ15"/>
<evidence type="ECO:0000313" key="2">
    <source>
        <dbReference type="Proteomes" id="UP000070054"/>
    </source>
</evidence>
<name>A0A135UJ15_9PEZI</name>
<sequence length="256" mass="29485">MPQPRRARPLGYLQGGLQHTRQEVLLRLDGGVELRLQLRQGVDLVPDSRPGIVYPVLRSPPDHFGRAECQDGRKERAAAAEEDGHDARPEEVPLARDVHPAVANDLKVCLVRAAVWRRPRLLTVLNHHAFSSASKRARLWQPAQSRHELLLRRRSSLRRFTKESLAGDSNGAMKWPDATDKRNLDGDDWLDLTYTHATPCLRQLAHFGFPSSHLRFRRRQSRHPVRLRVPLPAKFLDWWVYVAVMAWWESHEIMLG</sequence>